<dbReference type="RefSeq" id="WP_282216723.1">
    <property type="nucleotide sequence ID" value="NZ_BAAAUN010000001.1"/>
</dbReference>
<feature type="region of interest" description="Disordered" evidence="1">
    <location>
        <begin position="223"/>
        <end position="293"/>
    </location>
</feature>
<protein>
    <submittedName>
        <fullName evidence="3">DUF222 domain-containing protein</fullName>
    </submittedName>
</protein>
<dbReference type="CDD" id="cd00085">
    <property type="entry name" value="HNHc"/>
    <property type="match status" value="1"/>
</dbReference>
<dbReference type="Pfam" id="PF02720">
    <property type="entry name" value="DUF222"/>
    <property type="match status" value="1"/>
</dbReference>
<feature type="domain" description="HNH nuclease" evidence="2">
    <location>
        <begin position="390"/>
        <end position="442"/>
    </location>
</feature>
<organism evidence="3 4">
    <name type="scientific">Microbacterium luteolum</name>
    <name type="common">Aureobacterium luteolum</name>
    <dbReference type="NCBI Taxonomy" id="69367"/>
    <lineage>
        <taxon>Bacteria</taxon>
        <taxon>Bacillati</taxon>
        <taxon>Actinomycetota</taxon>
        <taxon>Actinomycetes</taxon>
        <taxon>Micrococcales</taxon>
        <taxon>Microbacteriaceae</taxon>
        <taxon>Microbacterium</taxon>
    </lineage>
</organism>
<dbReference type="SMART" id="SM00507">
    <property type="entry name" value="HNHc"/>
    <property type="match status" value="1"/>
</dbReference>
<dbReference type="Gene3D" id="1.10.30.50">
    <property type="match status" value="1"/>
</dbReference>
<dbReference type="EMBL" id="CP078075">
    <property type="protein sequence ID" value="WDM42865.1"/>
    <property type="molecule type" value="Genomic_DNA"/>
</dbReference>
<evidence type="ECO:0000256" key="1">
    <source>
        <dbReference type="SAM" id="MobiDB-lite"/>
    </source>
</evidence>
<dbReference type="InterPro" id="IPR003615">
    <property type="entry name" value="HNH_nuc"/>
</dbReference>
<dbReference type="InterPro" id="IPR003870">
    <property type="entry name" value="DUF222"/>
</dbReference>
<name>A0ABY7XL77_MICLT</name>
<keyword evidence="4" id="KW-1185">Reference proteome</keyword>
<evidence type="ECO:0000313" key="3">
    <source>
        <dbReference type="EMBL" id="WDM42865.1"/>
    </source>
</evidence>
<reference evidence="3 4" key="1">
    <citation type="submission" date="2021-06" db="EMBL/GenBank/DDBJ databases">
        <title>Genome-based taxonomic framework of Microbacterium strains isolated from marine environment, the description of four new species and reclassification of four preexisting species.</title>
        <authorList>
            <person name="Lee S.D."/>
            <person name="Kim S.-M."/>
            <person name="Byeon Y.-S."/>
            <person name="Yang H.L."/>
            <person name="Kim I.S."/>
        </authorList>
    </citation>
    <scope>NUCLEOTIDE SEQUENCE [LARGE SCALE GENOMIC DNA]</scope>
    <source>
        <strain evidence="3 4">KACC 14465</strain>
    </source>
</reference>
<dbReference type="Proteomes" id="UP001215097">
    <property type="component" value="Chromosome"/>
</dbReference>
<gene>
    <name evidence="3" type="ORF">KV395_06155</name>
</gene>
<evidence type="ECO:0000259" key="2">
    <source>
        <dbReference type="SMART" id="SM00507"/>
    </source>
</evidence>
<accession>A0ABY7XL77</accession>
<proteinExistence type="predicted"/>
<evidence type="ECO:0000313" key="4">
    <source>
        <dbReference type="Proteomes" id="UP001215097"/>
    </source>
</evidence>
<sequence length="485" mass="53379">MAQRRTDFDLDLEERGRVLDAWVEKKRQIAVLECEAMGLMVEQISIHDVDVAGSPFHRDAIYRSMVAEFSAAGRIPQGTIEFAFTDARTVSGELPAVWEAFGSGRISASHVREICRASAIVSEAIRNKKADAGVMGLYEAAVLVFAERETAARTGAHAKQVAAALVGETVTDRHKRAAGERGVKVRSVGDGLALLTAVLPEWLAVAITDRLAQMARQVIRNRTHAGRNPYGHSGSGTDSDTDCGAGSDVDRDADSDFDADCDADEGKIFSDDTFATDPETDTDSDTEAVPADTRTWDQVQADLFADLLLTTDPSAVQGGGLDNIQGRIQVTIAGTTLTGEDDRPAELDGYGPIHPDIARDLAGRNTGWSRLFLDPDGMVVQTDTYSPTEGMRRFLRARDQHCRFPGCRMPVHRCDIDHNHDHARGGKTRIDNLAHLCRRHHTLKHPDIPDTHRWTARQERDGTITWHSPLGRDYDDRPTHRVMFI</sequence>